<dbReference type="GO" id="GO:0016747">
    <property type="term" value="F:acyltransferase activity, transferring groups other than amino-acyl groups"/>
    <property type="evidence" value="ECO:0007669"/>
    <property type="project" value="InterPro"/>
</dbReference>
<dbReference type="Proteomes" id="UP000298216">
    <property type="component" value="Unassembled WGS sequence"/>
</dbReference>
<protein>
    <submittedName>
        <fullName evidence="2">N-acetyltransferase</fullName>
    </submittedName>
</protein>
<dbReference type="PROSITE" id="PS51186">
    <property type="entry name" value="GNAT"/>
    <property type="match status" value="1"/>
</dbReference>
<sequence>MTATAVTLREGDLEGFFRVPFEIYPPDSPYVTPMRADLGRYLDPARNPLMRDDGGRLTFFTAWRDGRPVGRLTAHTHPSSNARHGTRRCHFGYFDCEDSIETARALFDSAEAFARAEGCHELIGPFNLTAMQQAGVLTEGFENPPYTDMIWGAPHLPRLLEACGYSPVFPMSTFEFDVGPKTADAVLGDKQRAVLSDPDWTWKPISRSAFKARFEEARQCLNDGFSDNPMFVPLTPAEFDFQAGEMMWIVDPRIACVVHYRGEPAGVVICIPDLNPFQKATRGRMGPMTLVHFIRERLRRRRAVIIFYSVKRALHGQGLNGAMLHRVIKALFAGGYSQCGVTWIADENTASLRQMEKLGARRLQRLNLFRKDLR</sequence>
<dbReference type="InterPro" id="IPR000182">
    <property type="entry name" value="GNAT_dom"/>
</dbReference>
<proteinExistence type="predicted"/>
<evidence type="ECO:0000313" key="2">
    <source>
        <dbReference type="EMBL" id="TFW13980.1"/>
    </source>
</evidence>
<comment type="caution">
    <text evidence="2">The sequence shown here is derived from an EMBL/GenBank/DDBJ whole genome shotgun (WGS) entry which is preliminary data.</text>
</comment>
<dbReference type="AlphaFoldDB" id="A0A4Y9RXU6"/>
<gene>
    <name evidence="2" type="ORF">EGY25_01865</name>
</gene>
<feature type="domain" description="N-acetyltransferase" evidence="1">
    <location>
        <begin position="212"/>
        <end position="374"/>
    </location>
</feature>
<dbReference type="SUPFAM" id="SSF55729">
    <property type="entry name" value="Acyl-CoA N-acyltransferases (Nat)"/>
    <property type="match status" value="1"/>
</dbReference>
<evidence type="ECO:0000259" key="1">
    <source>
        <dbReference type="PROSITE" id="PS51186"/>
    </source>
</evidence>
<dbReference type="Gene3D" id="3.40.630.30">
    <property type="match status" value="1"/>
</dbReference>
<evidence type="ECO:0000313" key="3">
    <source>
        <dbReference type="Proteomes" id="UP000298216"/>
    </source>
</evidence>
<dbReference type="PANTHER" id="PTHR41368:SF1">
    <property type="entry name" value="PROTEIN YGHO"/>
    <property type="match status" value="1"/>
</dbReference>
<accession>A0A4Y9RXU6</accession>
<reference evidence="2 3" key="1">
    <citation type="submission" date="2019-03" db="EMBL/GenBank/DDBJ databases">
        <title>Draft genome of Brevundimonas sp. a heavy metal resistant soil bacteria.</title>
        <authorList>
            <person name="Soto J."/>
        </authorList>
    </citation>
    <scope>NUCLEOTIDE SEQUENCE [LARGE SCALE GENOMIC DNA]</scope>
    <source>
        <strain evidence="2 3">B-10</strain>
    </source>
</reference>
<dbReference type="RefSeq" id="WP_135193372.1">
    <property type="nucleotide sequence ID" value="NZ_SPVH01000002.1"/>
</dbReference>
<dbReference type="InterPro" id="IPR039968">
    <property type="entry name" value="BcerS-like"/>
</dbReference>
<keyword evidence="2" id="KW-0808">Transferase</keyword>
<name>A0A4Y9RXU6_9CAUL</name>
<dbReference type="EMBL" id="SPVH01000002">
    <property type="protein sequence ID" value="TFW13980.1"/>
    <property type="molecule type" value="Genomic_DNA"/>
</dbReference>
<keyword evidence="3" id="KW-1185">Reference proteome</keyword>
<dbReference type="Pfam" id="PF00583">
    <property type="entry name" value="Acetyltransf_1"/>
    <property type="match status" value="1"/>
</dbReference>
<dbReference type="PANTHER" id="PTHR41368">
    <property type="entry name" value="PROTEIN YGHO"/>
    <property type="match status" value="1"/>
</dbReference>
<dbReference type="InterPro" id="IPR016181">
    <property type="entry name" value="Acyl_CoA_acyltransferase"/>
</dbReference>
<dbReference type="OrthoDB" id="9806005at2"/>
<organism evidence="2 3">
    <name type="scientific">Brevundimonas intermedia</name>
    <dbReference type="NCBI Taxonomy" id="74315"/>
    <lineage>
        <taxon>Bacteria</taxon>
        <taxon>Pseudomonadati</taxon>
        <taxon>Pseudomonadota</taxon>
        <taxon>Alphaproteobacteria</taxon>
        <taxon>Caulobacterales</taxon>
        <taxon>Caulobacteraceae</taxon>
        <taxon>Brevundimonas</taxon>
    </lineage>
</organism>